<dbReference type="PROSITE" id="PS00141">
    <property type="entry name" value="ASP_PROTEASE"/>
    <property type="match status" value="1"/>
</dbReference>
<dbReference type="EMBL" id="LR862134">
    <property type="protein sequence ID" value="CAD1839593.1"/>
    <property type="molecule type" value="Genomic_DNA"/>
</dbReference>
<organism evidence="2">
    <name type="scientific">Ananas comosus var. bracteatus</name>
    <name type="common">red pineapple</name>
    <dbReference type="NCBI Taxonomy" id="296719"/>
    <lineage>
        <taxon>Eukaryota</taxon>
        <taxon>Viridiplantae</taxon>
        <taxon>Streptophyta</taxon>
        <taxon>Embryophyta</taxon>
        <taxon>Tracheophyta</taxon>
        <taxon>Spermatophyta</taxon>
        <taxon>Magnoliopsida</taxon>
        <taxon>Liliopsida</taxon>
        <taxon>Poales</taxon>
        <taxon>Bromeliaceae</taxon>
        <taxon>Bromelioideae</taxon>
        <taxon>Ananas</taxon>
    </lineage>
</organism>
<dbReference type="SUPFAM" id="SSF50630">
    <property type="entry name" value="Acid proteases"/>
    <property type="match status" value="1"/>
</dbReference>
<evidence type="ECO:0000313" key="2">
    <source>
        <dbReference type="EMBL" id="CAD1839593.1"/>
    </source>
</evidence>
<dbReference type="InterPro" id="IPR021109">
    <property type="entry name" value="Peptidase_aspartic_dom_sf"/>
</dbReference>
<proteinExistence type="predicted"/>
<dbReference type="GO" id="GO:0004190">
    <property type="term" value="F:aspartic-type endopeptidase activity"/>
    <property type="evidence" value="ECO:0007669"/>
    <property type="project" value="InterPro"/>
</dbReference>
<gene>
    <name evidence="2" type="ORF">CB5_LOCUS22804</name>
</gene>
<dbReference type="CDD" id="cd00303">
    <property type="entry name" value="retropepsin_like"/>
    <property type="match status" value="1"/>
</dbReference>
<accession>A0A6V7Q8Y4</accession>
<feature type="region of interest" description="Disordered" evidence="1">
    <location>
        <begin position="1"/>
        <end position="32"/>
    </location>
</feature>
<evidence type="ECO:0008006" key="3">
    <source>
        <dbReference type="Google" id="ProtNLM"/>
    </source>
</evidence>
<sequence>MLHDSSQDYHLPCRLGASSPRQPEGSRAPSGRIFATQVEEQPAVPDDIVAGIILINGVRARALFDTGASHSFIDASFAKMHGMDIEHKYDYWWVNAPEHSFRVHDECLACPVQIDDWIMPVDLLVLKQMWGFDV</sequence>
<dbReference type="Gene3D" id="2.40.70.10">
    <property type="entry name" value="Acid Proteases"/>
    <property type="match status" value="1"/>
</dbReference>
<protein>
    <recommendedName>
        <fullName evidence="3">Reverse transcriptase domain-containing protein</fullName>
    </recommendedName>
</protein>
<evidence type="ECO:0000256" key="1">
    <source>
        <dbReference type="SAM" id="MobiDB-lite"/>
    </source>
</evidence>
<dbReference type="AlphaFoldDB" id="A0A6V7Q8Y4"/>
<dbReference type="Pfam" id="PF08284">
    <property type="entry name" value="RVP_2"/>
    <property type="match status" value="1"/>
</dbReference>
<dbReference type="InterPro" id="IPR001969">
    <property type="entry name" value="Aspartic_peptidase_AS"/>
</dbReference>
<name>A0A6V7Q8Y4_ANACO</name>
<reference evidence="2" key="1">
    <citation type="submission" date="2020-07" db="EMBL/GenBank/DDBJ databases">
        <authorList>
            <person name="Lin J."/>
        </authorList>
    </citation>
    <scope>NUCLEOTIDE SEQUENCE</scope>
</reference>
<dbReference type="GO" id="GO:0006508">
    <property type="term" value="P:proteolysis"/>
    <property type="evidence" value="ECO:0007669"/>
    <property type="project" value="InterPro"/>
</dbReference>